<gene>
    <name evidence="2" type="ORF">F2Q70_00003535</name>
</gene>
<organism evidence="2">
    <name type="scientific">Brassica cretica</name>
    <name type="common">Mustard</name>
    <dbReference type="NCBI Taxonomy" id="69181"/>
    <lineage>
        <taxon>Eukaryota</taxon>
        <taxon>Viridiplantae</taxon>
        <taxon>Streptophyta</taxon>
        <taxon>Embryophyta</taxon>
        <taxon>Tracheophyta</taxon>
        <taxon>Spermatophyta</taxon>
        <taxon>Magnoliopsida</taxon>
        <taxon>eudicotyledons</taxon>
        <taxon>Gunneridae</taxon>
        <taxon>Pentapetalae</taxon>
        <taxon>rosids</taxon>
        <taxon>malvids</taxon>
        <taxon>Brassicales</taxon>
        <taxon>Brassicaceae</taxon>
        <taxon>Brassiceae</taxon>
        <taxon>Brassica</taxon>
    </lineage>
</organism>
<reference evidence="2" key="1">
    <citation type="submission" date="2019-12" db="EMBL/GenBank/DDBJ databases">
        <title>Genome sequencing and annotation of Brassica cretica.</title>
        <authorList>
            <person name="Studholme D.J."/>
            <person name="Sarris P.F."/>
        </authorList>
    </citation>
    <scope>NUCLEOTIDE SEQUENCE</scope>
    <source>
        <strain evidence="2">PFS-102/07</strain>
        <tissue evidence="2">Leaf</tissue>
    </source>
</reference>
<sequence length="79" mass="8719">MKSNPVSTSQTQLIPNRLYFASIFVASFKKTILVVVGTDQKGGDSEQMRKRELEKRRAARGRHGGGEARCRQAVALPTS</sequence>
<dbReference type="AlphaFoldDB" id="A0A8S9IQN5"/>
<evidence type="ECO:0000256" key="1">
    <source>
        <dbReference type="SAM" id="MobiDB-lite"/>
    </source>
</evidence>
<comment type="caution">
    <text evidence="2">The sequence shown here is derived from an EMBL/GenBank/DDBJ whole genome shotgun (WGS) entry which is preliminary data.</text>
</comment>
<dbReference type="EMBL" id="QGKY02001015">
    <property type="protein sequence ID" value="KAF2571057.1"/>
    <property type="molecule type" value="Genomic_DNA"/>
</dbReference>
<feature type="region of interest" description="Disordered" evidence="1">
    <location>
        <begin position="56"/>
        <end position="79"/>
    </location>
</feature>
<name>A0A8S9IQN5_BRACR</name>
<protein>
    <submittedName>
        <fullName evidence="2">Uncharacterized protein</fullName>
    </submittedName>
</protein>
<evidence type="ECO:0000313" key="2">
    <source>
        <dbReference type="EMBL" id="KAF2571057.1"/>
    </source>
</evidence>
<accession>A0A8S9IQN5</accession>
<proteinExistence type="predicted"/>